<accession>A0A0F7ZYU8</accession>
<evidence type="ECO:0000313" key="3">
    <source>
        <dbReference type="Proteomes" id="UP000054481"/>
    </source>
</evidence>
<dbReference type="AlphaFoldDB" id="A0A0F7ZYU8"/>
<reference evidence="2 3" key="1">
    <citation type="journal article" date="2014" name="Genome Biol. Evol.">
        <title>Comparative genomics and transcriptomics analyses reveal divergent lifestyle features of nematode endoparasitic fungus Hirsutella minnesotensis.</title>
        <authorList>
            <person name="Lai Y."/>
            <person name="Liu K."/>
            <person name="Zhang X."/>
            <person name="Zhang X."/>
            <person name="Li K."/>
            <person name="Wang N."/>
            <person name="Shu C."/>
            <person name="Wu Y."/>
            <person name="Wang C."/>
            <person name="Bushley K.E."/>
            <person name="Xiang M."/>
            <person name="Liu X."/>
        </authorList>
    </citation>
    <scope>NUCLEOTIDE SEQUENCE [LARGE SCALE GENOMIC DNA]</scope>
    <source>
        <strain evidence="2 3">3608</strain>
    </source>
</reference>
<sequence>MSDAQRAVLYQKLRAGEWETSKLLDSLLTPANLERLLVVLESRPQRSHVAFATAAQEFRTLKTTAMPNGKAGWPLEKATEIMNKTQTAYTQDLERLQTWVQRLSPDSDLSQSPPQQWLPHVVCRLAGVPAQDGEPWPGTLQARLEARDGLVNEQVQSLLYMLQQGQLEFMATVIKTWCNHVITSLGKGYPDGLKALEEEIWRDQGWGMLVYAQEDDIPPPDDEVDSDFGGEPEIDEAD</sequence>
<dbReference type="EMBL" id="KQ030538">
    <property type="protein sequence ID" value="KJZ73097.1"/>
    <property type="molecule type" value="Genomic_DNA"/>
</dbReference>
<name>A0A0F7ZYU8_9HYPO</name>
<proteinExistence type="predicted"/>
<feature type="region of interest" description="Disordered" evidence="1">
    <location>
        <begin position="213"/>
        <end position="238"/>
    </location>
</feature>
<dbReference type="Proteomes" id="UP000054481">
    <property type="component" value="Unassembled WGS sequence"/>
</dbReference>
<gene>
    <name evidence="2" type="ORF">HIM_07481</name>
</gene>
<evidence type="ECO:0000313" key="2">
    <source>
        <dbReference type="EMBL" id="KJZ73097.1"/>
    </source>
</evidence>
<organism evidence="2 3">
    <name type="scientific">Hirsutella minnesotensis 3608</name>
    <dbReference type="NCBI Taxonomy" id="1043627"/>
    <lineage>
        <taxon>Eukaryota</taxon>
        <taxon>Fungi</taxon>
        <taxon>Dikarya</taxon>
        <taxon>Ascomycota</taxon>
        <taxon>Pezizomycotina</taxon>
        <taxon>Sordariomycetes</taxon>
        <taxon>Hypocreomycetidae</taxon>
        <taxon>Hypocreales</taxon>
        <taxon>Ophiocordycipitaceae</taxon>
        <taxon>Hirsutella</taxon>
    </lineage>
</organism>
<protein>
    <submittedName>
        <fullName evidence="2">Uncharacterized protein</fullName>
    </submittedName>
</protein>
<evidence type="ECO:0000256" key="1">
    <source>
        <dbReference type="SAM" id="MobiDB-lite"/>
    </source>
</evidence>
<keyword evidence="3" id="KW-1185">Reference proteome</keyword>